<protein>
    <submittedName>
        <fullName evidence="3">E3 ubiquitin-protein ligase TTC3</fullName>
    </submittedName>
</protein>
<dbReference type="Gene3D" id="1.25.40.10">
    <property type="entry name" value="Tetratricopeptide repeat domain"/>
    <property type="match status" value="1"/>
</dbReference>
<dbReference type="Gene3D" id="1.25.40.20">
    <property type="entry name" value="Ankyrin repeat-containing domain"/>
    <property type="match status" value="1"/>
</dbReference>
<dbReference type="InterPro" id="IPR051616">
    <property type="entry name" value="Cul2-RING_E3_ligase_SR"/>
</dbReference>
<dbReference type="SUPFAM" id="SSF48403">
    <property type="entry name" value="Ankyrin repeat"/>
    <property type="match status" value="1"/>
</dbReference>
<keyword evidence="1" id="KW-0040">ANK repeat</keyword>
<accession>A0AAW2W0Z5</accession>
<evidence type="ECO:0000259" key="2">
    <source>
        <dbReference type="Pfam" id="PF25575"/>
    </source>
</evidence>
<dbReference type="AlphaFoldDB" id="A0AAW2W0Z5"/>
<organism evidence="3">
    <name type="scientific">Sesamum radiatum</name>
    <name type="common">Black benniseed</name>
    <dbReference type="NCBI Taxonomy" id="300843"/>
    <lineage>
        <taxon>Eukaryota</taxon>
        <taxon>Viridiplantae</taxon>
        <taxon>Streptophyta</taxon>
        <taxon>Embryophyta</taxon>
        <taxon>Tracheophyta</taxon>
        <taxon>Spermatophyta</taxon>
        <taxon>Magnoliopsida</taxon>
        <taxon>eudicotyledons</taxon>
        <taxon>Gunneridae</taxon>
        <taxon>Pentapetalae</taxon>
        <taxon>asterids</taxon>
        <taxon>lamiids</taxon>
        <taxon>Lamiales</taxon>
        <taxon>Pedaliaceae</taxon>
        <taxon>Sesamum</taxon>
    </lineage>
</organism>
<dbReference type="PROSITE" id="PS50297">
    <property type="entry name" value="ANK_REP_REGION"/>
    <property type="match status" value="1"/>
</dbReference>
<reference evidence="3" key="1">
    <citation type="submission" date="2020-06" db="EMBL/GenBank/DDBJ databases">
        <authorList>
            <person name="Li T."/>
            <person name="Hu X."/>
            <person name="Zhang T."/>
            <person name="Song X."/>
            <person name="Zhang H."/>
            <person name="Dai N."/>
            <person name="Sheng W."/>
            <person name="Hou X."/>
            <person name="Wei L."/>
        </authorList>
    </citation>
    <scope>NUCLEOTIDE SEQUENCE</scope>
    <source>
        <strain evidence="3">G02</strain>
        <tissue evidence="3">Leaf</tissue>
    </source>
</reference>
<dbReference type="PANTHER" id="PTHR46224">
    <property type="entry name" value="ANKYRIN REPEAT FAMILY PROTEIN"/>
    <property type="match status" value="1"/>
</dbReference>
<dbReference type="InterPro" id="IPR058209">
    <property type="entry name" value="TPR_BSK1_C"/>
</dbReference>
<comment type="caution">
    <text evidence="3">The sequence shown here is derived from an EMBL/GenBank/DDBJ whole genome shotgun (WGS) entry which is preliminary data.</text>
</comment>
<dbReference type="SUPFAM" id="SSF48452">
    <property type="entry name" value="TPR-like"/>
    <property type="match status" value="1"/>
</dbReference>
<gene>
    <name evidence="3" type="ORF">Sradi_0273300</name>
</gene>
<reference evidence="3" key="2">
    <citation type="journal article" date="2024" name="Plant">
        <title>Genomic evolution and insights into agronomic trait innovations of Sesamum species.</title>
        <authorList>
            <person name="Miao H."/>
            <person name="Wang L."/>
            <person name="Qu L."/>
            <person name="Liu H."/>
            <person name="Sun Y."/>
            <person name="Le M."/>
            <person name="Wang Q."/>
            <person name="Wei S."/>
            <person name="Zheng Y."/>
            <person name="Lin W."/>
            <person name="Duan Y."/>
            <person name="Cao H."/>
            <person name="Xiong S."/>
            <person name="Wang X."/>
            <person name="Wei L."/>
            <person name="Li C."/>
            <person name="Ma Q."/>
            <person name="Ju M."/>
            <person name="Zhao R."/>
            <person name="Li G."/>
            <person name="Mu C."/>
            <person name="Tian Q."/>
            <person name="Mei H."/>
            <person name="Zhang T."/>
            <person name="Gao T."/>
            <person name="Zhang H."/>
        </authorList>
    </citation>
    <scope>NUCLEOTIDE SEQUENCE</scope>
    <source>
        <strain evidence="3">G02</strain>
    </source>
</reference>
<proteinExistence type="predicted"/>
<dbReference type="InterPro" id="IPR036770">
    <property type="entry name" value="Ankyrin_rpt-contain_sf"/>
</dbReference>
<feature type="repeat" description="ANK" evidence="1">
    <location>
        <begin position="31"/>
        <end position="63"/>
    </location>
</feature>
<evidence type="ECO:0000313" key="3">
    <source>
        <dbReference type="EMBL" id="KAL0435654.1"/>
    </source>
</evidence>
<dbReference type="SMART" id="SM00248">
    <property type="entry name" value="ANK"/>
    <property type="match status" value="2"/>
</dbReference>
<dbReference type="Pfam" id="PF12796">
    <property type="entry name" value="Ank_2"/>
    <property type="match status" value="1"/>
</dbReference>
<feature type="repeat" description="ANK" evidence="1">
    <location>
        <begin position="1"/>
        <end position="31"/>
    </location>
</feature>
<sequence>MSPIMLSIAAHSFECLDLLLKAGADLNLVSCGVTPLAFAASQPDIEFMKILLTAGANPNVVGTPFDFILMHFKRELKRKENFLLAKQRGEEAGKKKDYLSAMVCYTEAIFFDPDDATVLSNRSLCWVHLNEGRRAVSDAQACVCLRPTWPKAHYREGVAWRLLGKYSMASEAFARPENKEICKALKESVKAESSMPVSSNNVEAFRL</sequence>
<name>A0AAW2W0Z5_SESRA</name>
<evidence type="ECO:0000256" key="1">
    <source>
        <dbReference type="PROSITE-ProRule" id="PRU00023"/>
    </source>
</evidence>
<dbReference type="PROSITE" id="PS50088">
    <property type="entry name" value="ANK_REPEAT"/>
    <property type="match status" value="2"/>
</dbReference>
<dbReference type="InterPro" id="IPR002110">
    <property type="entry name" value="Ankyrin_rpt"/>
</dbReference>
<dbReference type="InterPro" id="IPR011990">
    <property type="entry name" value="TPR-like_helical_dom_sf"/>
</dbReference>
<dbReference type="PANTHER" id="PTHR46224:SF67">
    <property type="entry name" value="HSP70-HSP90 ORGANIZING PROTEIN 3-LIKE"/>
    <property type="match status" value="1"/>
</dbReference>
<dbReference type="EMBL" id="JACGWJ010000002">
    <property type="protein sequence ID" value="KAL0435654.1"/>
    <property type="molecule type" value="Genomic_DNA"/>
</dbReference>
<feature type="domain" description="Serine/threonine-protein kinase BSK1-like TPR repeats" evidence="2">
    <location>
        <begin position="78"/>
        <end position="154"/>
    </location>
</feature>
<dbReference type="Pfam" id="PF25575">
    <property type="entry name" value="TPR_BSK1_C"/>
    <property type="match status" value="1"/>
</dbReference>